<dbReference type="EC" id="2.7.7.7" evidence="7"/>
<evidence type="ECO:0000256" key="3">
    <source>
        <dbReference type="ARBA" id="ARBA00022679"/>
    </source>
</evidence>
<comment type="subcellular location">
    <subcellularLocation>
        <location evidence="7">Nucleus</location>
    </subcellularLocation>
</comment>
<feature type="compositionally biased region" description="Basic and acidic residues" evidence="8">
    <location>
        <begin position="419"/>
        <end position="439"/>
    </location>
</feature>
<dbReference type="GO" id="GO:0006303">
    <property type="term" value="P:double-strand break repair via nonhomologous end joining"/>
    <property type="evidence" value="ECO:0007669"/>
    <property type="project" value="TreeGrafter"/>
</dbReference>
<dbReference type="Gene3D" id="3.40.50.10190">
    <property type="entry name" value="BRCT domain"/>
    <property type="match status" value="1"/>
</dbReference>
<evidence type="ECO:0000256" key="4">
    <source>
        <dbReference type="ARBA" id="ARBA00022695"/>
    </source>
</evidence>
<keyword evidence="2" id="KW-0237">DNA synthesis</keyword>
<dbReference type="SMART" id="SM00483">
    <property type="entry name" value="POLXc"/>
    <property type="match status" value="1"/>
</dbReference>
<comment type="catalytic activity">
    <reaction evidence="7">
        <text>DNA(n) + a 2'-deoxyribonucleoside 5'-triphosphate = DNA(n+1) + diphosphate</text>
        <dbReference type="Rhea" id="RHEA:22508"/>
        <dbReference type="Rhea" id="RHEA-COMP:17339"/>
        <dbReference type="Rhea" id="RHEA-COMP:17340"/>
        <dbReference type="ChEBI" id="CHEBI:33019"/>
        <dbReference type="ChEBI" id="CHEBI:61560"/>
        <dbReference type="ChEBI" id="CHEBI:173112"/>
        <dbReference type="EC" id="2.7.7.7"/>
    </reaction>
</comment>
<dbReference type="AlphaFoldDB" id="A0AAD7UPP5"/>
<dbReference type="InterPro" id="IPR027421">
    <property type="entry name" value="DNA_pol_lamdba_lyase_dom_sf"/>
</dbReference>
<dbReference type="GO" id="GO:0016829">
    <property type="term" value="F:lyase activity"/>
    <property type="evidence" value="ECO:0007669"/>
    <property type="project" value="UniProtKB-KW"/>
</dbReference>
<dbReference type="InterPro" id="IPR002054">
    <property type="entry name" value="DNA-dir_DNA_pol_X"/>
</dbReference>
<dbReference type="InterPro" id="IPR036420">
    <property type="entry name" value="BRCT_dom_sf"/>
</dbReference>
<comment type="function">
    <text evidence="7">DNA polymerase that functions in several pathways of DNA repair. Involved in base excision repair (BER) responsible for repair of lesions that give rise to abasic (AP) sites in DNA. Also contributes to DNA double-strand break repair by non-homologous end joining and homologous recombination. Has both template-dependent and template-independent (terminal transferase) DNA polymerase activities. Has also a 5'-deoxyribose-5-phosphate lyase (dRP lyase) activity.</text>
</comment>
<dbReference type="PANTHER" id="PTHR11276:SF28">
    <property type="entry name" value="DNA POLYMERASE LAMBDA"/>
    <property type="match status" value="1"/>
</dbReference>
<feature type="compositionally biased region" description="Low complexity" evidence="8">
    <location>
        <begin position="588"/>
        <end position="604"/>
    </location>
</feature>
<evidence type="ECO:0000256" key="8">
    <source>
        <dbReference type="SAM" id="MobiDB-lite"/>
    </source>
</evidence>
<dbReference type="Gene3D" id="3.30.210.10">
    <property type="entry name" value="DNA polymerase, thumb domain"/>
    <property type="match status" value="1"/>
</dbReference>
<dbReference type="Pfam" id="PF14792">
    <property type="entry name" value="DNA_pol_B_palm"/>
    <property type="match status" value="1"/>
</dbReference>
<keyword evidence="7" id="KW-0234">DNA repair</keyword>
<dbReference type="GO" id="GO:0003887">
    <property type="term" value="F:DNA-directed DNA polymerase activity"/>
    <property type="evidence" value="ECO:0007669"/>
    <property type="project" value="UniProtKB-UniRule"/>
</dbReference>
<dbReference type="InterPro" id="IPR028207">
    <property type="entry name" value="DNA_pol_B_palm_palm"/>
</dbReference>
<dbReference type="PROSITE" id="PS50172">
    <property type="entry name" value="BRCT"/>
    <property type="match status" value="1"/>
</dbReference>
<name>A0AAD7UPP5_9STRA</name>
<dbReference type="InterPro" id="IPR022312">
    <property type="entry name" value="DNA_pol_X"/>
</dbReference>
<dbReference type="Gene3D" id="3.30.460.10">
    <property type="entry name" value="Beta Polymerase, domain 2"/>
    <property type="match status" value="1"/>
</dbReference>
<keyword evidence="3 7" id="KW-0808">Transferase</keyword>
<keyword evidence="11" id="KW-1185">Reference proteome</keyword>
<keyword evidence="4 7" id="KW-0548">Nucleotidyltransferase</keyword>
<dbReference type="Gene3D" id="1.10.150.20">
    <property type="entry name" value="5' to 3' exonuclease, C-terminal subdomain"/>
    <property type="match status" value="1"/>
</dbReference>
<dbReference type="InterPro" id="IPR037160">
    <property type="entry name" value="DNA_Pol_thumb_sf"/>
</dbReference>
<comment type="caution">
    <text evidence="10">The sequence shown here is derived from an EMBL/GenBank/DDBJ whole genome shotgun (WGS) entry which is preliminary data.</text>
</comment>
<evidence type="ECO:0000256" key="1">
    <source>
        <dbReference type="ARBA" id="ARBA00001936"/>
    </source>
</evidence>
<dbReference type="EMBL" id="JAQMWT010000003">
    <property type="protein sequence ID" value="KAJ8614562.1"/>
    <property type="molecule type" value="Genomic_DNA"/>
</dbReference>
<dbReference type="InterPro" id="IPR002008">
    <property type="entry name" value="DNA_pol_X_beta-like"/>
</dbReference>
<dbReference type="GO" id="GO:0046872">
    <property type="term" value="F:metal ion binding"/>
    <property type="evidence" value="ECO:0007669"/>
    <property type="project" value="UniProtKB-UniRule"/>
</dbReference>
<keyword evidence="7" id="KW-0539">Nucleus</keyword>
<dbReference type="InterPro" id="IPR029398">
    <property type="entry name" value="PolB_thumb"/>
</dbReference>
<keyword evidence="5" id="KW-0235">DNA replication</keyword>
<dbReference type="SUPFAM" id="SSF47802">
    <property type="entry name" value="DNA polymerase beta, N-terminal domain-like"/>
    <property type="match status" value="1"/>
</dbReference>
<dbReference type="InterPro" id="IPR001357">
    <property type="entry name" value="BRCT_dom"/>
</dbReference>
<evidence type="ECO:0000256" key="2">
    <source>
        <dbReference type="ARBA" id="ARBA00022634"/>
    </source>
</evidence>
<sequence length="604" mass="68388">MRQPTARTCPTRCTCRFCTRLKAVDAVRVARWRERRERRRMKNEDVGARCNLKVPADGPRKRVRVFEGCVVVLEGLGKRGEQMRKRIEERGGRTCAALEEATHVVVGGSTMPAEPTTGTVVTDAWVVESLAKEALQSTEKFEVVDARFPRKRLRAEIKTKDFGIAKKFACQREPEYRAQHAQRSAYAARVEPVFREILGFMERSTEVVEREFKSRAYGKAIGRLERSEKALEELSREELAAELGPQCGKQMLKHIDQILSTGECDKLVALRQDPRRAAVRDLSQVWGIGPVTALKLYVEYDVKTVNELRDLVKNQPTLLQPRVCRALECYEDLLERMPRDEADQIRERAVAAAKRACGDVIADAAGSFRRGKLTCGDVDVLVAKRDWETNASAPRDRTSVLETIVEDLHAQGFLTHDLTDVTRKRSRPEDEGDERDQSFEARGAGPATYMGICKIRAKHRRIDIKVYDPAQLPFALLYFTGSDHFNRSMRYYAKKIGYSLSDQGLYERRPDGTKGRSIACKSEREVFEKLGLEFREPYERGVDVDRATVDAAKQRLQAEGRLGQEHQHLNHHPAGVVAVQPPAPPTRQTPTSHTSQTSSNGWWG</sequence>
<comment type="cofactor">
    <cofactor evidence="1">
        <name>Mn(2+)</name>
        <dbReference type="ChEBI" id="CHEBI:29035"/>
    </cofactor>
</comment>
<dbReference type="SUPFAM" id="SSF52113">
    <property type="entry name" value="BRCT domain"/>
    <property type="match status" value="1"/>
</dbReference>
<keyword evidence="6" id="KW-0456">Lyase</keyword>
<dbReference type="Pfam" id="PF14791">
    <property type="entry name" value="DNA_pol_B_thumb"/>
    <property type="match status" value="1"/>
</dbReference>
<dbReference type="GO" id="GO:0005634">
    <property type="term" value="C:nucleus"/>
    <property type="evidence" value="ECO:0007669"/>
    <property type="project" value="UniProtKB-SubCell"/>
</dbReference>
<dbReference type="InterPro" id="IPR043519">
    <property type="entry name" value="NT_sf"/>
</dbReference>
<comment type="similarity">
    <text evidence="7">Belongs to the DNA polymerase type-X family.</text>
</comment>
<dbReference type="CDD" id="cd00141">
    <property type="entry name" value="NT_POLXc"/>
    <property type="match status" value="1"/>
</dbReference>
<accession>A0AAD7UPP5</accession>
<dbReference type="PRINTS" id="PR00870">
    <property type="entry name" value="DNAPOLXBETA"/>
</dbReference>
<feature type="region of interest" description="Disordered" evidence="8">
    <location>
        <begin position="576"/>
        <end position="604"/>
    </location>
</feature>
<proteinExistence type="inferred from homology"/>
<evidence type="ECO:0000256" key="5">
    <source>
        <dbReference type="ARBA" id="ARBA00022705"/>
    </source>
</evidence>
<feature type="region of interest" description="Disordered" evidence="8">
    <location>
        <begin position="419"/>
        <end position="441"/>
    </location>
</feature>
<keyword evidence="7" id="KW-0239">DNA-directed DNA polymerase</keyword>
<protein>
    <recommendedName>
        <fullName evidence="7">DNA polymerase</fullName>
        <ecNumber evidence="7">2.7.7.7</ecNumber>
    </recommendedName>
</protein>
<dbReference type="PRINTS" id="PR00869">
    <property type="entry name" value="DNAPOLX"/>
</dbReference>
<dbReference type="FunFam" id="3.30.210.10:FF:000002">
    <property type="entry name" value="DNA polymerase"/>
    <property type="match status" value="1"/>
</dbReference>
<dbReference type="SUPFAM" id="SSF81301">
    <property type="entry name" value="Nucleotidyltransferase"/>
    <property type="match status" value="1"/>
</dbReference>
<dbReference type="Gene3D" id="1.10.150.110">
    <property type="entry name" value="DNA polymerase beta, N-terminal domain-like"/>
    <property type="match status" value="1"/>
</dbReference>
<feature type="domain" description="BRCT" evidence="9">
    <location>
        <begin position="61"/>
        <end position="143"/>
    </location>
</feature>
<dbReference type="SUPFAM" id="SSF81585">
    <property type="entry name" value="PsbU/PolX domain-like"/>
    <property type="match status" value="1"/>
</dbReference>
<evidence type="ECO:0000256" key="7">
    <source>
        <dbReference type="RuleBase" id="RU366014"/>
    </source>
</evidence>
<gene>
    <name evidence="10" type="ORF">CTAYLR_004075</name>
</gene>
<evidence type="ECO:0000256" key="6">
    <source>
        <dbReference type="ARBA" id="ARBA00023239"/>
    </source>
</evidence>
<dbReference type="GO" id="GO:0003677">
    <property type="term" value="F:DNA binding"/>
    <property type="evidence" value="ECO:0007669"/>
    <property type="project" value="UniProtKB-UniRule"/>
</dbReference>
<dbReference type="PANTHER" id="PTHR11276">
    <property type="entry name" value="DNA POLYMERASE TYPE-X FAMILY MEMBER"/>
    <property type="match status" value="1"/>
</dbReference>
<reference evidence="10" key="1">
    <citation type="submission" date="2023-01" db="EMBL/GenBank/DDBJ databases">
        <title>Metagenome sequencing of chrysophaentin producing Chrysophaeum taylorii.</title>
        <authorList>
            <person name="Davison J."/>
            <person name="Bewley C."/>
        </authorList>
    </citation>
    <scope>NUCLEOTIDE SEQUENCE</scope>
    <source>
        <strain evidence="10">NIES-1699</strain>
    </source>
</reference>
<organism evidence="10 11">
    <name type="scientific">Chrysophaeum taylorii</name>
    <dbReference type="NCBI Taxonomy" id="2483200"/>
    <lineage>
        <taxon>Eukaryota</taxon>
        <taxon>Sar</taxon>
        <taxon>Stramenopiles</taxon>
        <taxon>Ochrophyta</taxon>
        <taxon>Pelagophyceae</taxon>
        <taxon>Pelagomonadales</taxon>
        <taxon>Pelagomonadaceae</taxon>
        <taxon>Chrysophaeum</taxon>
    </lineage>
</organism>
<evidence type="ECO:0000259" key="9">
    <source>
        <dbReference type="PROSITE" id="PS50172"/>
    </source>
</evidence>
<keyword evidence="7" id="KW-0227">DNA damage</keyword>
<evidence type="ECO:0000313" key="11">
    <source>
        <dbReference type="Proteomes" id="UP001230188"/>
    </source>
</evidence>
<dbReference type="Proteomes" id="UP001230188">
    <property type="component" value="Unassembled WGS sequence"/>
</dbReference>
<evidence type="ECO:0000313" key="10">
    <source>
        <dbReference type="EMBL" id="KAJ8614562.1"/>
    </source>
</evidence>